<feature type="non-terminal residue" evidence="2">
    <location>
        <position position="73"/>
    </location>
</feature>
<dbReference type="AlphaFoldDB" id="L8IFS1"/>
<dbReference type="GO" id="GO:0005576">
    <property type="term" value="C:extracellular region"/>
    <property type="evidence" value="ECO:0007669"/>
    <property type="project" value="InterPro"/>
</dbReference>
<proteinExistence type="predicted"/>
<dbReference type="GO" id="GO:0030414">
    <property type="term" value="F:peptidase inhibitor activity"/>
    <property type="evidence" value="ECO:0007669"/>
    <property type="project" value="InterPro"/>
</dbReference>
<dbReference type="STRING" id="72004.ENSBMUP00000005803"/>
<gene>
    <name evidence="2" type="ORF">M91_17899</name>
</gene>
<dbReference type="EMBL" id="JH881305">
    <property type="protein sequence ID" value="ELR55086.1"/>
    <property type="molecule type" value="Genomic_DNA"/>
</dbReference>
<evidence type="ECO:0000313" key="3">
    <source>
        <dbReference type="Proteomes" id="UP000011080"/>
    </source>
</evidence>
<dbReference type="Gene3D" id="4.10.75.10">
    <property type="entry name" value="Elafin-like"/>
    <property type="match status" value="1"/>
</dbReference>
<evidence type="ECO:0000313" key="2">
    <source>
        <dbReference type="EMBL" id="ELR55086.1"/>
    </source>
</evidence>
<name>L8IFS1_9CETA</name>
<dbReference type="InterPro" id="IPR008197">
    <property type="entry name" value="WAP_dom"/>
</dbReference>
<reference evidence="2 3" key="1">
    <citation type="journal article" date="2012" name="Nat. Genet.">
        <title>The yak genome and adaptation to life at high altitude.</title>
        <authorList>
            <person name="Qiu Q."/>
            <person name="Zhang G."/>
            <person name="Ma T."/>
            <person name="Qian W."/>
            <person name="Wang J."/>
            <person name="Ye Z."/>
            <person name="Cao C."/>
            <person name="Hu Q."/>
            <person name="Kim J."/>
            <person name="Larkin D.M."/>
            <person name="Auvil L."/>
            <person name="Capitanu B."/>
            <person name="Ma J."/>
            <person name="Lewin H.A."/>
            <person name="Qian X."/>
            <person name="Lang Y."/>
            <person name="Zhou R."/>
            <person name="Wang L."/>
            <person name="Wang K."/>
            <person name="Xia J."/>
            <person name="Liao S."/>
            <person name="Pan S."/>
            <person name="Lu X."/>
            <person name="Hou H."/>
            <person name="Wang Y."/>
            <person name="Zang X."/>
            <person name="Yin Y."/>
            <person name="Ma H."/>
            <person name="Zhang J."/>
            <person name="Wang Z."/>
            <person name="Zhang Y."/>
            <person name="Zhang D."/>
            <person name="Yonezawa T."/>
            <person name="Hasegawa M."/>
            <person name="Zhong Y."/>
            <person name="Liu W."/>
            <person name="Zhang Y."/>
            <person name="Huang Z."/>
            <person name="Zhang S."/>
            <person name="Long R."/>
            <person name="Yang H."/>
            <person name="Wang J."/>
            <person name="Lenstra J.A."/>
            <person name="Cooper D.N."/>
            <person name="Wu Y."/>
            <person name="Wang J."/>
            <person name="Shi P."/>
            <person name="Wang J."/>
            <person name="Liu J."/>
        </authorList>
    </citation>
    <scope>NUCLEOTIDE SEQUENCE [LARGE SCALE GENOMIC DNA]</scope>
    <source>
        <strain evidence="3">yakQH1</strain>
    </source>
</reference>
<feature type="domain" description="WAP" evidence="1">
    <location>
        <begin position="28"/>
        <end position="73"/>
    </location>
</feature>
<dbReference type="Pfam" id="PF00095">
    <property type="entry name" value="WAP"/>
    <property type="match status" value="1"/>
</dbReference>
<dbReference type="PROSITE" id="PS51390">
    <property type="entry name" value="WAP"/>
    <property type="match status" value="1"/>
</dbReference>
<evidence type="ECO:0000259" key="1">
    <source>
        <dbReference type="PROSITE" id="PS51390"/>
    </source>
</evidence>
<dbReference type="Proteomes" id="UP000011080">
    <property type="component" value="Unassembled WGS sequence"/>
</dbReference>
<organism evidence="2 3">
    <name type="scientific">Bos mutus</name>
    <name type="common">wild yak</name>
    <dbReference type="NCBI Taxonomy" id="72004"/>
    <lineage>
        <taxon>Eukaryota</taxon>
        <taxon>Metazoa</taxon>
        <taxon>Chordata</taxon>
        <taxon>Craniata</taxon>
        <taxon>Vertebrata</taxon>
        <taxon>Euteleostomi</taxon>
        <taxon>Mammalia</taxon>
        <taxon>Eutheria</taxon>
        <taxon>Laurasiatheria</taxon>
        <taxon>Artiodactyla</taxon>
        <taxon>Ruminantia</taxon>
        <taxon>Pecora</taxon>
        <taxon>Bovidae</taxon>
        <taxon>Bovinae</taxon>
        <taxon>Bos</taxon>
    </lineage>
</organism>
<accession>L8IFS1</accession>
<protein>
    <submittedName>
        <fullName evidence="2">Protein WFDC10B</fullName>
    </submittedName>
</protein>
<sequence>RLYHRRQNSTEILVGNLPAMCKNQYSFLDLKAKACTKRPTEFTCGNHCSYFQHCPQNTICCSTFCGNICMNVL</sequence>
<dbReference type="InterPro" id="IPR036645">
    <property type="entry name" value="Elafin-like_sf"/>
</dbReference>